<dbReference type="InterPro" id="IPR052895">
    <property type="entry name" value="HetReg/Transcr_Mod"/>
</dbReference>
<dbReference type="STRING" id="56646.A0A2L2T414"/>
<evidence type="ECO:0000313" key="1">
    <source>
        <dbReference type="EMBL" id="CEI62393.1"/>
    </source>
</evidence>
<reference evidence="2" key="1">
    <citation type="submission" date="2014-10" db="EMBL/GenBank/DDBJ databases">
        <authorList>
            <person name="King R."/>
        </authorList>
    </citation>
    <scope>NUCLEOTIDE SEQUENCE [LARGE SCALE GENOMIC DNA]</scope>
    <source>
        <strain evidence="2">A3/5</strain>
    </source>
</reference>
<dbReference type="AlphaFoldDB" id="A0A2L2T414"/>
<dbReference type="PANTHER" id="PTHR24148:SF64">
    <property type="entry name" value="HETEROKARYON INCOMPATIBILITY DOMAIN-CONTAINING PROTEIN"/>
    <property type="match status" value="1"/>
</dbReference>
<dbReference type="Pfam" id="PF26639">
    <property type="entry name" value="Het-6_barrel"/>
    <property type="match status" value="1"/>
</dbReference>
<sequence>MALMRDPRSIFARVYSKVEPIYALLGIAAECENSAKVPESLRPDYSLETEEVYQKVARFLSERNGSLAILTRARGTAGSLSRKQGLHDLTKLPSWATDWSDYLVSNSDIWTSLSWIRYTIYDESVMFGFPRQYAASLNQRLKLFDNEGGPALAVGGAIVGDIVRKVSFSNNEQTKEDSGSSLDSKLGSIWDLAFSVLKPTDVGGFECLAACLMEVTTTDQHGLTGRTWEQSFKDGLTYMLRLLDKADLAGSQNAEAVAHLRNLALGGNAQEYRVLAGTFCFHRCFIITSTGHIGIGPSGAQVGDHASIIHGSGVLYVIRKTGEDFTFVGELYLDGYMEGQGLQVEEQVLRLTKQTGGRLNLRMSSLDNRIHSYFLNIR</sequence>
<evidence type="ECO:0008006" key="3">
    <source>
        <dbReference type="Google" id="ProtNLM"/>
    </source>
</evidence>
<organism evidence="1 2">
    <name type="scientific">Fusarium venenatum</name>
    <dbReference type="NCBI Taxonomy" id="56646"/>
    <lineage>
        <taxon>Eukaryota</taxon>
        <taxon>Fungi</taxon>
        <taxon>Dikarya</taxon>
        <taxon>Ascomycota</taxon>
        <taxon>Pezizomycotina</taxon>
        <taxon>Sordariomycetes</taxon>
        <taxon>Hypocreomycetidae</taxon>
        <taxon>Hypocreales</taxon>
        <taxon>Nectriaceae</taxon>
        <taxon>Fusarium</taxon>
    </lineage>
</organism>
<accession>A0A2L2T414</accession>
<dbReference type="EMBL" id="LN649230">
    <property type="protein sequence ID" value="CEI62393.1"/>
    <property type="molecule type" value="Genomic_DNA"/>
</dbReference>
<keyword evidence="2" id="KW-1185">Reference proteome</keyword>
<protein>
    <recommendedName>
        <fullName evidence="3">Heterokaryon incompatibility domain-containing protein</fullName>
    </recommendedName>
</protein>
<dbReference type="Proteomes" id="UP000245910">
    <property type="component" value="Chromosome II"/>
</dbReference>
<dbReference type="PANTHER" id="PTHR24148">
    <property type="entry name" value="ANKYRIN REPEAT DOMAIN-CONTAINING PROTEIN 39 HOMOLOG-RELATED"/>
    <property type="match status" value="1"/>
</dbReference>
<evidence type="ECO:0000313" key="2">
    <source>
        <dbReference type="Proteomes" id="UP000245910"/>
    </source>
</evidence>
<proteinExistence type="predicted"/>
<name>A0A2L2T414_9HYPO</name>